<sequence length="38" mass="4596">MEEKKELKDLLDHYRRVRGLSKKKLCERAEISTSYLTQ</sequence>
<accession>A0ABS4NTS1</accession>
<name>A0ABS4NTS1_9BACL</name>
<protein>
    <recommendedName>
        <fullName evidence="3">XRE family transcriptional regulator</fullName>
    </recommendedName>
</protein>
<comment type="caution">
    <text evidence="1">The sequence shown here is derived from an EMBL/GenBank/DDBJ whole genome shotgun (WGS) entry which is preliminary data.</text>
</comment>
<dbReference type="EMBL" id="JAGGLV010000011">
    <property type="protein sequence ID" value="MBP2113444.1"/>
    <property type="molecule type" value="Genomic_DNA"/>
</dbReference>
<gene>
    <name evidence="1" type="ORF">J2Z70_003604</name>
</gene>
<evidence type="ECO:0000313" key="1">
    <source>
        <dbReference type="EMBL" id="MBP2113444.1"/>
    </source>
</evidence>
<dbReference type="Proteomes" id="UP000773462">
    <property type="component" value="Unassembled WGS sequence"/>
</dbReference>
<evidence type="ECO:0000313" key="2">
    <source>
        <dbReference type="Proteomes" id="UP000773462"/>
    </source>
</evidence>
<evidence type="ECO:0008006" key="3">
    <source>
        <dbReference type="Google" id="ProtNLM"/>
    </source>
</evidence>
<proteinExistence type="predicted"/>
<reference evidence="1 2" key="1">
    <citation type="submission" date="2021-03" db="EMBL/GenBank/DDBJ databases">
        <title>Genomic Encyclopedia of Type Strains, Phase IV (KMG-IV): sequencing the most valuable type-strain genomes for metagenomic binning, comparative biology and taxonomic classification.</title>
        <authorList>
            <person name="Goeker M."/>
        </authorList>
    </citation>
    <scope>NUCLEOTIDE SEQUENCE [LARGE SCALE GENOMIC DNA]</scope>
    <source>
        <strain evidence="1 2">DSM 101953</strain>
    </source>
</reference>
<organism evidence="1 2">
    <name type="scientific">Paenibacillus silagei</name>
    <dbReference type="NCBI Taxonomy" id="1670801"/>
    <lineage>
        <taxon>Bacteria</taxon>
        <taxon>Bacillati</taxon>
        <taxon>Bacillota</taxon>
        <taxon>Bacilli</taxon>
        <taxon>Bacillales</taxon>
        <taxon>Paenibacillaceae</taxon>
        <taxon>Paenibacillus</taxon>
    </lineage>
</organism>
<dbReference type="InterPro" id="IPR010982">
    <property type="entry name" value="Lambda_DNA-bd_dom_sf"/>
</dbReference>
<keyword evidence="2" id="KW-1185">Reference proteome</keyword>
<dbReference type="SUPFAM" id="SSF47413">
    <property type="entry name" value="lambda repressor-like DNA-binding domains"/>
    <property type="match status" value="1"/>
</dbReference>